<keyword evidence="7" id="KW-1185">Reference proteome</keyword>
<proteinExistence type="inferred from homology"/>
<feature type="domain" description="HTH lysR-type" evidence="5">
    <location>
        <begin position="1"/>
        <end position="58"/>
    </location>
</feature>
<accession>A0ABY8FMP4</accession>
<dbReference type="PANTHER" id="PTHR30126">
    <property type="entry name" value="HTH-TYPE TRANSCRIPTIONAL REGULATOR"/>
    <property type="match status" value="1"/>
</dbReference>
<evidence type="ECO:0000256" key="3">
    <source>
        <dbReference type="ARBA" id="ARBA00023125"/>
    </source>
</evidence>
<dbReference type="EMBL" id="CP121106">
    <property type="protein sequence ID" value="WFL76299.1"/>
    <property type="molecule type" value="Genomic_DNA"/>
</dbReference>
<keyword evidence="4" id="KW-0804">Transcription</keyword>
<evidence type="ECO:0000256" key="1">
    <source>
        <dbReference type="ARBA" id="ARBA00009437"/>
    </source>
</evidence>
<dbReference type="InterPro" id="IPR005119">
    <property type="entry name" value="LysR_subst-bd"/>
</dbReference>
<keyword evidence="2" id="KW-0805">Transcription regulation</keyword>
<evidence type="ECO:0000256" key="4">
    <source>
        <dbReference type="ARBA" id="ARBA00023163"/>
    </source>
</evidence>
<gene>
    <name evidence="6" type="ORF">P7228_09840</name>
</gene>
<dbReference type="RefSeq" id="WP_278015065.1">
    <property type="nucleotide sequence ID" value="NZ_CP121106.1"/>
</dbReference>
<dbReference type="InterPro" id="IPR000847">
    <property type="entry name" value="LysR_HTH_N"/>
</dbReference>
<dbReference type="PROSITE" id="PS50931">
    <property type="entry name" value="HTH_LYSR"/>
    <property type="match status" value="1"/>
</dbReference>
<dbReference type="Gene3D" id="3.40.190.290">
    <property type="match status" value="1"/>
</dbReference>
<dbReference type="SUPFAM" id="SSF53850">
    <property type="entry name" value="Periplasmic binding protein-like II"/>
    <property type="match status" value="1"/>
</dbReference>
<reference evidence="6 7" key="1">
    <citation type="submission" date="2023-03" db="EMBL/GenBank/DDBJ databases">
        <title>Altererythrobacter sp. CAU 1644 isolated from sand.</title>
        <authorList>
            <person name="Kim W."/>
        </authorList>
    </citation>
    <scope>NUCLEOTIDE SEQUENCE [LARGE SCALE GENOMIC DNA]</scope>
    <source>
        <strain evidence="6 7">CAU 1644</strain>
    </source>
</reference>
<sequence length="303" mass="33617">MELKWFEDLIAVAETGHFYRAAEARFLTQSALSRRIKSLENWVGAELLDRTSHPIALTPAGLEFIPTAKEVLASAYEARGRAAELARLSDRSITIACLHTLALYFVPQTISELQDEIGSFEVSIVAETRTIDEYLVSLQSGATDIFISFAHPSAPIDLDDAEFPMIVLGTERIMPFVNPEHVEVDLSDNSRKLIPYLEFSGTSFMSRVLDSVLRKARFAKRLRTVYRASLAESLCTGAQKGLGVAWLPESIAENTQNRAPLECISEKWSTEFDIVAIRAASNTRPIVENIWNELASGGPRLAN</sequence>
<dbReference type="PANTHER" id="PTHR30126:SF2">
    <property type="entry name" value="HTH-TYPE TRANSCRIPTIONAL REGULATOR YJIE"/>
    <property type="match status" value="1"/>
</dbReference>
<dbReference type="PRINTS" id="PR00039">
    <property type="entry name" value="HTHLYSR"/>
</dbReference>
<dbReference type="Pfam" id="PF03466">
    <property type="entry name" value="LysR_substrate"/>
    <property type="match status" value="1"/>
</dbReference>
<dbReference type="Proteomes" id="UP001215827">
    <property type="component" value="Chromosome"/>
</dbReference>
<comment type="similarity">
    <text evidence="1">Belongs to the LysR transcriptional regulatory family.</text>
</comment>
<dbReference type="InterPro" id="IPR036390">
    <property type="entry name" value="WH_DNA-bd_sf"/>
</dbReference>
<evidence type="ECO:0000256" key="2">
    <source>
        <dbReference type="ARBA" id="ARBA00023015"/>
    </source>
</evidence>
<dbReference type="SUPFAM" id="SSF46785">
    <property type="entry name" value="Winged helix' DNA-binding domain"/>
    <property type="match status" value="1"/>
</dbReference>
<organism evidence="6 7">
    <name type="scientific">Altererythrobacter arenosus</name>
    <dbReference type="NCBI Taxonomy" id="3032592"/>
    <lineage>
        <taxon>Bacteria</taxon>
        <taxon>Pseudomonadati</taxon>
        <taxon>Pseudomonadota</taxon>
        <taxon>Alphaproteobacteria</taxon>
        <taxon>Sphingomonadales</taxon>
        <taxon>Erythrobacteraceae</taxon>
        <taxon>Altererythrobacter</taxon>
    </lineage>
</organism>
<name>A0ABY8FMP4_9SPHN</name>
<evidence type="ECO:0000313" key="6">
    <source>
        <dbReference type="EMBL" id="WFL76299.1"/>
    </source>
</evidence>
<evidence type="ECO:0000313" key="7">
    <source>
        <dbReference type="Proteomes" id="UP001215827"/>
    </source>
</evidence>
<dbReference type="CDD" id="cd05466">
    <property type="entry name" value="PBP2_LTTR_substrate"/>
    <property type="match status" value="1"/>
</dbReference>
<dbReference type="Gene3D" id="1.10.10.10">
    <property type="entry name" value="Winged helix-like DNA-binding domain superfamily/Winged helix DNA-binding domain"/>
    <property type="match status" value="1"/>
</dbReference>
<dbReference type="InterPro" id="IPR036388">
    <property type="entry name" value="WH-like_DNA-bd_sf"/>
</dbReference>
<evidence type="ECO:0000259" key="5">
    <source>
        <dbReference type="PROSITE" id="PS50931"/>
    </source>
</evidence>
<dbReference type="Pfam" id="PF00126">
    <property type="entry name" value="HTH_1"/>
    <property type="match status" value="1"/>
</dbReference>
<keyword evidence="3" id="KW-0238">DNA-binding</keyword>
<protein>
    <submittedName>
        <fullName evidence="6">LysR family transcriptional regulator</fullName>
    </submittedName>
</protein>